<evidence type="ECO:0000313" key="3">
    <source>
        <dbReference type="Proteomes" id="UP000283833"/>
    </source>
</evidence>
<evidence type="ECO:0000313" key="2">
    <source>
        <dbReference type="EMBL" id="RGV05846.1"/>
    </source>
</evidence>
<gene>
    <name evidence="2" type="ORF">DWW27_16075</name>
    <name evidence="1" type="ORF">DWX04_20770</name>
</gene>
<dbReference type="EMBL" id="QRXI01000043">
    <property type="protein sequence ID" value="RGT86747.1"/>
    <property type="molecule type" value="Genomic_DNA"/>
</dbReference>
<reference evidence="3 4" key="1">
    <citation type="submission" date="2018-08" db="EMBL/GenBank/DDBJ databases">
        <title>A genome reference for cultivated species of the human gut microbiota.</title>
        <authorList>
            <person name="Zou Y."/>
            <person name="Xue W."/>
            <person name="Luo G."/>
        </authorList>
    </citation>
    <scope>NUCLEOTIDE SEQUENCE [LARGE SCALE GENOMIC DNA]</scope>
    <source>
        <strain evidence="2 4">AF14-8</strain>
        <strain evidence="1 3">AF18-14</strain>
    </source>
</reference>
<protein>
    <submittedName>
        <fullName evidence="2">Uncharacterized protein</fullName>
    </submittedName>
</protein>
<name>A0A396B7E6_PHOVU</name>
<proteinExistence type="predicted"/>
<evidence type="ECO:0000313" key="4">
    <source>
        <dbReference type="Proteomes" id="UP000285379"/>
    </source>
</evidence>
<dbReference type="AlphaFoldDB" id="A0A396B7E6"/>
<sequence length="79" mass="9306">MTTILAIYPTAILARSGCRRKDFNNLFLLSNYSLFNSLYSIKILCKINRPVGLFCKDKPFPRIMKKNRFQQVKFYHLSV</sequence>
<comment type="caution">
    <text evidence="2">The sequence shown here is derived from an EMBL/GenBank/DDBJ whole genome shotgun (WGS) entry which is preliminary data.</text>
</comment>
<accession>A0A396B7E6</accession>
<dbReference type="Proteomes" id="UP000283833">
    <property type="component" value="Unassembled WGS sequence"/>
</dbReference>
<organism evidence="2 4">
    <name type="scientific">Phocaeicola vulgatus</name>
    <name type="common">Bacteroides vulgatus</name>
    <dbReference type="NCBI Taxonomy" id="821"/>
    <lineage>
        <taxon>Bacteria</taxon>
        <taxon>Pseudomonadati</taxon>
        <taxon>Bacteroidota</taxon>
        <taxon>Bacteroidia</taxon>
        <taxon>Bacteroidales</taxon>
        <taxon>Bacteroidaceae</taxon>
        <taxon>Phocaeicola</taxon>
    </lineage>
</organism>
<dbReference type="EMBL" id="QRYT01000043">
    <property type="protein sequence ID" value="RGV05846.1"/>
    <property type="molecule type" value="Genomic_DNA"/>
</dbReference>
<evidence type="ECO:0000313" key="1">
    <source>
        <dbReference type="EMBL" id="RGT86747.1"/>
    </source>
</evidence>
<dbReference type="Proteomes" id="UP000285379">
    <property type="component" value="Unassembled WGS sequence"/>
</dbReference>